<comment type="function">
    <text evidence="10">Involved in the transport of molybdenum into the cell. Part of the binding-protein-dependent transport system ModABCD.</text>
</comment>
<evidence type="ECO:0000313" key="15">
    <source>
        <dbReference type="EMBL" id="CAA71776.1"/>
    </source>
</evidence>
<keyword evidence="8" id="KW-0472">Membrane</keyword>
<comment type="similarity">
    <text evidence="2">Belongs to the bacterial solute-binding protein ModA family.</text>
</comment>
<feature type="binding site" evidence="14">
    <location>
        <position position="178"/>
    </location>
    <ligand>
        <name>molybdate</name>
        <dbReference type="ChEBI" id="CHEBI:36264"/>
    </ligand>
</feature>
<evidence type="ECO:0000256" key="11">
    <source>
        <dbReference type="ARBA" id="ARBA00062515"/>
    </source>
</evidence>
<dbReference type="PIRSF" id="PIRSF004846">
    <property type="entry name" value="ModA"/>
    <property type="match status" value="1"/>
</dbReference>
<dbReference type="PANTHER" id="PTHR30632:SF0">
    <property type="entry name" value="SULFATE-BINDING PROTEIN"/>
    <property type="match status" value="1"/>
</dbReference>
<organism evidence="15">
    <name type="scientific">Paenarthrobacter nicotinovorans</name>
    <name type="common">Arthrobacter nicotinovorans</name>
    <dbReference type="NCBI Taxonomy" id="29320"/>
    <lineage>
        <taxon>Bacteria</taxon>
        <taxon>Bacillati</taxon>
        <taxon>Actinomycetota</taxon>
        <taxon>Actinomycetes</taxon>
        <taxon>Micrococcales</taxon>
        <taxon>Micrococcaceae</taxon>
        <taxon>Paenarthrobacter</taxon>
    </lineage>
</organism>
<evidence type="ECO:0000256" key="1">
    <source>
        <dbReference type="ARBA" id="ARBA00004193"/>
    </source>
</evidence>
<evidence type="ECO:0000256" key="8">
    <source>
        <dbReference type="ARBA" id="ARBA00023136"/>
    </source>
</evidence>
<comment type="subcellular location">
    <subcellularLocation>
        <location evidence="1">Cell membrane</location>
        <topology evidence="1">Lipid-anchor</topology>
    </subcellularLocation>
</comment>
<proteinExistence type="inferred from homology"/>
<keyword evidence="6 14" id="KW-0479">Metal-binding</keyword>
<keyword evidence="7" id="KW-0732">Signal</keyword>
<evidence type="ECO:0000256" key="3">
    <source>
        <dbReference type="ARBA" id="ARBA00022448"/>
    </source>
</evidence>
<protein>
    <recommendedName>
        <fullName evidence="12">Molybdate-binding protein ModA</fullName>
    </recommendedName>
    <alternativeName>
        <fullName evidence="13">Molybdate/tungstate-binding protein ModA</fullName>
    </alternativeName>
</protein>
<feature type="binding site" evidence="14">
    <location>
        <position position="76"/>
    </location>
    <ligand>
        <name>molybdate</name>
        <dbReference type="ChEBI" id="CHEBI:36264"/>
    </ligand>
</feature>
<dbReference type="InterPro" id="IPR050682">
    <property type="entry name" value="ModA/WtpA"/>
</dbReference>
<keyword evidence="3" id="KW-0813">Transport</keyword>
<accession>O31229</accession>
<dbReference type="EMBL" id="Y10817">
    <property type="protein sequence ID" value="CAA71776.1"/>
    <property type="molecule type" value="Genomic_DNA"/>
</dbReference>
<dbReference type="PIR" id="T44854">
    <property type="entry name" value="T44854"/>
</dbReference>
<dbReference type="Pfam" id="PF13531">
    <property type="entry name" value="SBP_bac_11"/>
    <property type="match status" value="1"/>
</dbReference>
<evidence type="ECO:0000256" key="5">
    <source>
        <dbReference type="ARBA" id="ARBA00022505"/>
    </source>
</evidence>
<dbReference type="NCBIfam" id="TIGR01256">
    <property type="entry name" value="modA"/>
    <property type="match status" value="1"/>
</dbReference>
<evidence type="ECO:0000256" key="7">
    <source>
        <dbReference type="ARBA" id="ARBA00022729"/>
    </source>
</evidence>
<evidence type="ECO:0000256" key="12">
    <source>
        <dbReference type="ARBA" id="ARBA00073171"/>
    </source>
</evidence>
<reference evidence="15" key="1">
    <citation type="journal article" date="1997" name="Eur. J. Biochem.">
        <title>Molybdate-uptake genes and molybdopterin-biosynthesis genes on a bacterial plasmid: characterization of MoeA as a filament-forming protein with adenosinetriphosphatase activity.</title>
        <authorList>
            <person name="Menendez C."/>
            <person name="Otto A."/>
            <person name="Igloi G."/>
            <person name="Nick P."/>
            <person name="Brandsch R."/>
            <person name="Schubach B."/>
            <person name="Bottcher B."/>
            <person name="Brandsch R."/>
        </authorList>
    </citation>
    <scope>NUCLEOTIDE SEQUENCE</scope>
    <source>
        <plasmid evidence="15">pAO1</plasmid>
    </source>
</reference>
<dbReference type="AlphaFoldDB" id="O31229"/>
<keyword evidence="15" id="KW-0614">Plasmid</keyword>
<feature type="binding site" evidence="14">
    <location>
        <position position="48"/>
    </location>
    <ligand>
        <name>molybdate</name>
        <dbReference type="ChEBI" id="CHEBI:36264"/>
    </ligand>
</feature>
<evidence type="ECO:0000256" key="2">
    <source>
        <dbReference type="ARBA" id="ARBA00009175"/>
    </source>
</evidence>
<dbReference type="GO" id="GO:0030973">
    <property type="term" value="F:molybdate ion binding"/>
    <property type="evidence" value="ECO:0007669"/>
    <property type="project" value="TreeGrafter"/>
</dbReference>
<feature type="binding site" evidence="14">
    <location>
        <position position="196"/>
    </location>
    <ligand>
        <name>molybdate</name>
        <dbReference type="ChEBI" id="CHEBI:36264"/>
    </ligand>
</feature>
<keyword evidence="9" id="KW-0826">Tungsten</keyword>
<geneLocation type="plasmid" evidence="15">
    <name>pAO1</name>
</geneLocation>
<dbReference type="FunFam" id="3.40.190.10:FF:000030">
    <property type="entry name" value="Molybdate ABC transporter substrate-binding protein"/>
    <property type="match status" value="1"/>
</dbReference>
<keyword evidence="5 14" id="KW-0500">Molybdenum</keyword>
<name>O31229_PAENI</name>
<dbReference type="GO" id="GO:0015689">
    <property type="term" value="P:molybdate ion transport"/>
    <property type="evidence" value="ECO:0007669"/>
    <property type="project" value="InterPro"/>
</dbReference>
<evidence type="ECO:0000256" key="13">
    <source>
        <dbReference type="ARBA" id="ARBA00078141"/>
    </source>
</evidence>
<reference evidence="15" key="2">
    <citation type="submission" date="1999-02" db="EMBL/GenBank/DDBJ databases">
        <authorList>
            <person name="Brandsch R."/>
        </authorList>
    </citation>
    <scope>NUCLEOTIDE SEQUENCE</scope>
    <source>
        <plasmid evidence="15">pAO1</plasmid>
    </source>
</reference>
<dbReference type="SUPFAM" id="SSF53850">
    <property type="entry name" value="Periplasmic binding protein-like II"/>
    <property type="match status" value="1"/>
</dbReference>
<sequence>MHRRAAGRTVVAAGLAACVNSTPDIAPSASTDGRKAAASSVTVYAAASLKSPFTEIASKFEAANPGTKVTLNFAGSSALVSQITQGAPADVFASADSRNMDELSAAGLIDGTPTNFATNVLTIAVSSADPASISSFADLANGHQSSCLRTAVPCGSAHGRWKRLPERHWMPVSEESSVADVLGKVTSGEADAGLVYVTDVKTAGDRVKGITFRESDQAVNTYPIAAMGSSKNKELANAFIAMVTGSAGKRVLGDAGFGAL</sequence>
<evidence type="ECO:0000256" key="6">
    <source>
        <dbReference type="ARBA" id="ARBA00022723"/>
    </source>
</evidence>
<comment type="subunit">
    <text evidence="11">The complex is composed of two ATP-binding proteins (ModC), two transmembrane proteins (ModB) and a solute-binding protein (ModA).</text>
</comment>
<dbReference type="GO" id="GO:0046872">
    <property type="term" value="F:metal ion binding"/>
    <property type="evidence" value="ECO:0007669"/>
    <property type="project" value="UniProtKB-KW"/>
</dbReference>
<evidence type="ECO:0000256" key="4">
    <source>
        <dbReference type="ARBA" id="ARBA00022475"/>
    </source>
</evidence>
<keyword evidence="4" id="KW-1003">Cell membrane</keyword>
<evidence type="ECO:0000256" key="9">
    <source>
        <dbReference type="ARBA" id="ARBA00023245"/>
    </source>
</evidence>
<dbReference type="InterPro" id="IPR005950">
    <property type="entry name" value="ModA"/>
</dbReference>
<evidence type="ECO:0000256" key="14">
    <source>
        <dbReference type="PIRSR" id="PIRSR004846-1"/>
    </source>
</evidence>
<dbReference type="GO" id="GO:0005886">
    <property type="term" value="C:plasma membrane"/>
    <property type="evidence" value="ECO:0007669"/>
    <property type="project" value="UniProtKB-SubCell"/>
</dbReference>
<dbReference type="Gene3D" id="3.40.190.10">
    <property type="entry name" value="Periplasmic binding protein-like II"/>
    <property type="match status" value="2"/>
</dbReference>
<dbReference type="CDD" id="cd13538">
    <property type="entry name" value="PBP2_ModA_like_1"/>
    <property type="match status" value="1"/>
</dbReference>
<dbReference type="PANTHER" id="PTHR30632">
    <property type="entry name" value="MOLYBDATE-BINDING PERIPLASMIC PROTEIN"/>
    <property type="match status" value="1"/>
</dbReference>
<gene>
    <name evidence="15" type="primary">modA</name>
</gene>
<evidence type="ECO:0000256" key="10">
    <source>
        <dbReference type="ARBA" id="ARBA00056002"/>
    </source>
</evidence>